<dbReference type="InterPro" id="IPR029039">
    <property type="entry name" value="Flavoprotein-like_sf"/>
</dbReference>
<accession>A0A4Y6I6K5</accession>
<reference evidence="2 3" key="1">
    <citation type="submission" date="2019-06" db="EMBL/GenBank/DDBJ databases">
        <title>Mycoplasma nasistruthionis sp. nov. str Ms03.</title>
        <authorList>
            <person name="Botes A."/>
        </authorList>
    </citation>
    <scope>NUCLEOTIDE SEQUENCE [LARGE SCALE GENOMIC DNA]</scope>
    <source>
        <strain evidence="2 3">Ms03</strain>
    </source>
</reference>
<protein>
    <submittedName>
        <fullName evidence="2">FMN-dependent NADH-azoreductase</fullName>
    </submittedName>
</protein>
<keyword evidence="3" id="KW-1185">Reference proteome</keyword>
<evidence type="ECO:0000313" key="3">
    <source>
        <dbReference type="Proteomes" id="UP000315201"/>
    </source>
</evidence>
<dbReference type="Proteomes" id="UP000315201">
    <property type="component" value="Chromosome"/>
</dbReference>
<dbReference type="Gene3D" id="3.40.50.360">
    <property type="match status" value="1"/>
</dbReference>
<evidence type="ECO:0000313" key="2">
    <source>
        <dbReference type="EMBL" id="QDF64829.1"/>
    </source>
</evidence>
<organism evidence="2 3">
    <name type="scientific">Mycoplasma nasistruthionis</name>
    <dbReference type="NCBI Taxonomy" id="353852"/>
    <lineage>
        <taxon>Bacteria</taxon>
        <taxon>Bacillati</taxon>
        <taxon>Mycoplasmatota</taxon>
        <taxon>Mollicutes</taxon>
        <taxon>Mycoplasmataceae</taxon>
        <taxon>Mycoplasma</taxon>
    </lineage>
</organism>
<dbReference type="InterPro" id="IPR003680">
    <property type="entry name" value="Flavodoxin_fold"/>
</dbReference>
<dbReference type="PANTHER" id="PTHR43741:SF4">
    <property type="entry name" value="FMN-DEPENDENT NADH:QUINONE OXIDOREDUCTASE"/>
    <property type="match status" value="1"/>
</dbReference>
<sequence>MKKVLLLDSHLVADSASYTHNILASIEQKVKAKGYDVTKYDLNETHGHTFLTSKNFPAYYQEIDSDKWINLLKETDTLVITMPMINFGPTAVVKNFIDSISVANKTFSYKYSKKGDAIGFLTNLKVVIVASQGAPEGWYTWGNHVSWLEGTFKFLGVKEVEVLRHFGTKVAPLSETSPQDTPQLIEEKINKIVESI</sequence>
<dbReference type="Pfam" id="PF02525">
    <property type="entry name" value="Flavodoxin_2"/>
    <property type="match status" value="1"/>
</dbReference>
<proteinExistence type="predicted"/>
<dbReference type="RefSeq" id="WP_208664884.1">
    <property type="nucleotide sequence ID" value="NZ_CP041147.1"/>
</dbReference>
<dbReference type="NCBIfam" id="NF002370">
    <property type="entry name" value="PRK01355.1"/>
    <property type="match status" value="1"/>
</dbReference>
<dbReference type="SUPFAM" id="SSF52218">
    <property type="entry name" value="Flavoproteins"/>
    <property type="match status" value="1"/>
</dbReference>
<gene>
    <name evidence="2" type="ORF">FIV53_00680</name>
</gene>
<dbReference type="AlphaFoldDB" id="A0A4Y6I6K5"/>
<name>A0A4Y6I6K5_9MOLU</name>
<dbReference type="InterPro" id="IPR050104">
    <property type="entry name" value="FMN-dep_NADH:Q_OxRdtase_AzoR1"/>
</dbReference>
<dbReference type="PANTHER" id="PTHR43741">
    <property type="entry name" value="FMN-DEPENDENT NADH-AZOREDUCTASE 1"/>
    <property type="match status" value="1"/>
</dbReference>
<evidence type="ECO:0000259" key="1">
    <source>
        <dbReference type="Pfam" id="PF02525"/>
    </source>
</evidence>
<dbReference type="EMBL" id="CP041147">
    <property type="protein sequence ID" value="QDF64829.1"/>
    <property type="molecule type" value="Genomic_DNA"/>
</dbReference>
<feature type="domain" description="Flavodoxin-like fold" evidence="1">
    <location>
        <begin position="2"/>
        <end position="172"/>
    </location>
</feature>